<proteinExistence type="predicted"/>
<dbReference type="SMART" id="SM00507">
    <property type="entry name" value="HNHc"/>
    <property type="match status" value="1"/>
</dbReference>
<protein>
    <recommendedName>
        <fullName evidence="1">HNH nuclease domain-containing protein</fullName>
    </recommendedName>
</protein>
<comment type="caution">
    <text evidence="2">The sequence shown here is derived from an EMBL/GenBank/DDBJ whole genome shotgun (WGS) entry which is preliminary data.</text>
</comment>
<evidence type="ECO:0000313" key="2">
    <source>
        <dbReference type="EMBL" id="PGS99431.1"/>
    </source>
</evidence>
<dbReference type="Pfam" id="PF01844">
    <property type="entry name" value="HNH"/>
    <property type="match status" value="1"/>
</dbReference>
<dbReference type="GO" id="GO:0004519">
    <property type="term" value="F:endonuclease activity"/>
    <property type="evidence" value="ECO:0007669"/>
    <property type="project" value="InterPro"/>
</dbReference>
<dbReference type="Gene3D" id="1.10.30.50">
    <property type="match status" value="1"/>
</dbReference>
<evidence type="ECO:0000313" key="3">
    <source>
        <dbReference type="Proteomes" id="UP000225872"/>
    </source>
</evidence>
<dbReference type="RefSeq" id="WP_098129736.1">
    <property type="nucleotide sequence ID" value="NZ_NULO01000059.1"/>
</dbReference>
<dbReference type="GO" id="GO:0003676">
    <property type="term" value="F:nucleic acid binding"/>
    <property type="evidence" value="ECO:0007669"/>
    <property type="project" value="InterPro"/>
</dbReference>
<dbReference type="AlphaFoldDB" id="A0A2C1DG76"/>
<dbReference type="InterPro" id="IPR003615">
    <property type="entry name" value="HNH_nuc"/>
</dbReference>
<feature type="domain" description="HNH nuclease" evidence="1">
    <location>
        <begin position="43"/>
        <end position="99"/>
    </location>
</feature>
<evidence type="ECO:0000259" key="1">
    <source>
        <dbReference type="SMART" id="SM00507"/>
    </source>
</evidence>
<reference evidence="2 3" key="1">
    <citation type="submission" date="2017-09" db="EMBL/GenBank/DDBJ databases">
        <title>Large-scale bioinformatics analysis of Bacillus genomes uncovers conserved roles of natural products in bacterial physiology.</title>
        <authorList>
            <consortium name="Agbiome Team Llc"/>
            <person name="Bleich R.M."/>
            <person name="Grubbs K.J."/>
            <person name="Santa Maria K.C."/>
            <person name="Allen S.E."/>
            <person name="Farag S."/>
            <person name="Shank E.A."/>
            <person name="Bowers A."/>
        </authorList>
    </citation>
    <scope>NUCLEOTIDE SEQUENCE [LARGE SCALE GENOMIC DNA]</scope>
    <source>
        <strain evidence="2 3">AFS041432</strain>
    </source>
</reference>
<sequence>MLEQIKGRVRFVKKQKKYLRKLRPWIGKNWELKDSEIVQMKKYIRILLERLQDNKCAYCGLPFKETSNSEIEHIAPKVSNPQFTFTPLNLALACHLCNGPIKKGRKQTITILHRNYRLCSFLIVHPYFDNPNAHFKWIPNGHKILISSRTTKGEESIKMFKLDNSAHSEARARLVYYEYNKIEDKQMEMILKKALEYKGTSPC</sequence>
<dbReference type="GO" id="GO:0008270">
    <property type="term" value="F:zinc ion binding"/>
    <property type="evidence" value="ECO:0007669"/>
    <property type="project" value="InterPro"/>
</dbReference>
<dbReference type="EMBL" id="NULO01000059">
    <property type="protein sequence ID" value="PGS99431.1"/>
    <property type="molecule type" value="Genomic_DNA"/>
</dbReference>
<dbReference type="InterPro" id="IPR002711">
    <property type="entry name" value="HNH"/>
</dbReference>
<dbReference type="Proteomes" id="UP000225872">
    <property type="component" value="Unassembled WGS sequence"/>
</dbReference>
<name>A0A2C1DG76_BACCE</name>
<organism evidence="2 3">
    <name type="scientific">Bacillus cereus</name>
    <dbReference type="NCBI Taxonomy" id="1396"/>
    <lineage>
        <taxon>Bacteria</taxon>
        <taxon>Bacillati</taxon>
        <taxon>Bacillota</taxon>
        <taxon>Bacilli</taxon>
        <taxon>Bacillales</taxon>
        <taxon>Bacillaceae</taxon>
        <taxon>Bacillus</taxon>
        <taxon>Bacillus cereus group</taxon>
    </lineage>
</organism>
<gene>
    <name evidence="2" type="ORF">COD09_18025</name>
</gene>
<accession>A0A2C1DG76</accession>